<evidence type="ECO:0000313" key="1">
    <source>
        <dbReference type="EMBL" id="CAG8447225.1"/>
    </source>
</evidence>
<organism evidence="1 2">
    <name type="scientific">Cetraspora pellucida</name>
    <dbReference type="NCBI Taxonomy" id="1433469"/>
    <lineage>
        <taxon>Eukaryota</taxon>
        <taxon>Fungi</taxon>
        <taxon>Fungi incertae sedis</taxon>
        <taxon>Mucoromycota</taxon>
        <taxon>Glomeromycotina</taxon>
        <taxon>Glomeromycetes</taxon>
        <taxon>Diversisporales</taxon>
        <taxon>Gigasporaceae</taxon>
        <taxon>Cetraspora</taxon>
    </lineage>
</organism>
<accession>A0ACA9K1Q9</accession>
<reference evidence="1" key="1">
    <citation type="submission" date="2021-06" db="EMBL/GenBank/DDBJ databases">
        <authorList>
            <person name="Kallberg Y."/>
            <person name="Tangrot J."/>
            <person name="Rosling A."/>
        </authorList>
    </citation>
    <scope>NUCLEOTIDE SEQUENCE</scope>
    <source>
        <strain evidence="1">28 12/20/2015</strain>
    </source>
</reference>
<dbReference type="Proteomes" id="UP000789366">
    <property type="component" value="Unassembled WGS sequence"/>
</dbReference>
<dbReference type="EMBL" id="CAJVPW010000227">
    <property type="protein sequence ID" value="CAG8447225.1"/>
    <property type="molecule type" value="Genomic_DNA"/>
</dbReference>
<proteinExistence type="predicted"/>
<protein>
    <submittedName>
        <fullName evidence="1">7782_t:CDS:1</fullName>
    </submittedName>
</protein>
<evidence type="ECO:0000313" key="2">
    <source>
        <dbReference type="Proteomes" id="UP000789366"/>
    </source>
</evidence>
<comment type="caution">
    <text evidence="1">The sequence shown here is derived from an EMBL/GenBank/DDBJ whole genome shotgun (WGS) entry which is preliminary data.</text>
</comment>
<name>A0ACA9K1Q9_9GLOM</name>
<sequence>MYTPAIAGECCTECCPVAAAEAAQAAITIRDSEPIHTANEAGHSSFNFPNETISYERCFSNPNYDASSLIPIGSTIVRQPSDSCQLSSPQRHKVTNKTCLPGDHNEIIEIPSFPRLSTLQPTVIASDRTISEIPNRGVETINNRNSLIISQDMTQRKVMNSINEAIMKNTLIQTNNNLLANINSESDNTSASTSSTNFMTTSTSTSGIKRKQDMIFDGARCLWETCAAVFRSIDELIPHLSKLHIARRSNGISCRWASCSKEQENDDELFQHLCHDHLAARDLQHGCKWQGCYLRFETFEELTGHVSEGHIGCGRSQYVCYWERCDRNGRPFSQRQKVMRHIQTHTGKHCMIFYDIIKRFSEANIMTQHMRTHTGERPFKCPQPDCDREFSISGALTIHLRVHTDDHIFNSLRPFIPIIDVAFIQKVEIVHKEAMALKDSLLNTISVNENIVSDMKTEEVELANRNVSTDIVTTMNEKSVMPTLLHTHPISFDHNDQYLVLNRRYGVLNRVKSIDEYQMDLSDNEFYDDKIIINRRKEITETNNTDYTLRTKGWIPNRNGIIQRMTSLDSDQTRIDSTTGFEDHEIIDSEISDEEQLPSKTFGYFSLYKPHETRTNYKVDDEFIMILSEENKVVKNTLETDSVEYDTDEEEAILVDPEQEILDKQFVRKKRTSTISESKTQELPYNQVNSPEFPTKETVSSCASSPPSPTFLPSNISLNISLHVPNTKLTSNNPDTKMSPWTSDEDKLLIDAVLESLAPSWVQISKNIMMQRSEDACRLRWARLKQRLYGSA</sequence>
<gene>
    <name evidence="1" type="ORF">SPELUC_LOCUS583</name>
</gene>
<keyword evidence="2" id="KW-1185">Reference proteome</keyword>